<proteinExistence type="predicted"/>
<dbReference type="OrthoDB" id="385542at2157"/>
<sequence>MLWEPIIKLDFSPGSKIKFPISTAGYKIYRSKRKLKADVDIAGGGKIVEYVEIPDQTTGLIINRKILAYYIPYSWNPNTWGIYIIKN</sequence>
<protein>
    <submittedName>
        <fullName evidence="1">Uncharacterized protein</fullName>
    </submittedName>
</protein>
<name>A0A6A9QL35_ACIIN</name>
<dbReference type="AlphaFoldDB" id="A0A6A9QL35"/>
<dbReference type="EMBL" id="WFIY01000004">
    <property type="protein sequence ID" value="MUM65966.1"/>
    <property type="molecule type" value="Genomic_DNA"/>
</dbReference>
<reference evidence="1 2" key="1">
    <citation type="submission" date="2019-10" db="EMBL/GenBank/DDBJ databases">
        <title>Genome Sequences from Six Type Strain Members of the Archaeal Family Sulfolobaceae: Acidianus ambivalens, Acidianus infernus, Metallosphaera prunae, Stygiolobus azoricus, Sulfolobus metallicus, and Sulfurisphaera ohwakuensis.</title>
        <authorList>
            <person name="Counts J.A."/>
            <person name="Kelly R.M."/>
        </authorList>
    </citation>
    <scope>NUCLEOTIDE SEQUENCE [LARGE SCALE GENOMIC DNA]</scope>
    <source>
        <strain evidence="1 2">DSM 3191</strain>
    </source>
</reference>
<gene>
    <name evidence="1" type="ORF">D1867_12170</name>
</gene>
<dbReference type="RefSeq" id="WP_155864347.1">
    <property type="nucleotide sequence ID" value="NZ_WFIY01000004.1"/>
</dbReference>
<comment type="caution">
    <text evidence="1">The sequence shown here is derived from an EMBL/GenBank/DDBJ whole genome shotgun (WGS) entry which is preliminary data.</text>
</comment>
<organism evidence="1 2">
    <name type="scientific">Acidianus infernus</name>
    <dbReference type="NCBI Taxonomy" id="12915"/>
    <lineage>
        <taxon>Archaea</taxon>
        <taxon>Thermoproteota</taxon>
        <taxon>Thermoprotei</taxon>
        <taxon>Sulfolobales</taxon>
        <taxon>Sulfolobaceae</taxon>
        <taxon>Acidianus</taxon>
    </lineage>
</organism>
<keyword evidence="2" id="KW-1185">Reference proteome</keyword>
<accession>A0A6A9QL35</accession>
<evidence type="ECO:0000313" key="2">
    <source>
        <dbReference type="Proteomes" id="UP000440125"/>
    </source>
</evidence>
<dbReference type="Proteomes" id="UP000440125">
    <property type="component" value="Unassembled WGS sequence"/>
</dbReference>
<evidence type="ECO:0000313" key="1">
    <source>
        <dbReference type="EMBL" id="MUM65966.1"/>
    </source>
</evidence>